<dbReference type="InterPro" id="IPR000259">
    <property type="entry name" value="Adhesion_dom_fimbrial"/>
</dbReference>
<comment type="subcellular location">
    <subcellularLocation>
        <location evidence="1">Fimbrium</location>
    </subcellularLocation>
</comment>
<feature type="domain" description="Fimbrial-type adhesion" evidence="5">
    <location>
        <begin position="67"/>
        <end position="231"/>
    </location>
</feature>
<dbReference type="GO" id="GO:0009289">
    <property type="term" value="C:pilus"/>
    <property type="evidence" value="ECO:0007669"/>
    <property type="project" value="UniProtKB-SubCell"/>
</dbReference>
<dbReference type="GO" id="GO:0043709">
    <property type="term" value="P:cell adhesion involved in single-species biofilm formation"/>
    <property type="evidence" value="ECO:0007669"/>
    <property type="project" value="TreeGrafter"/>
</dbReference>
<evidence type="ECO:0000256" key="2">
    <source>
        <dbReference type="ARBA" id="ARBA00006671"/>
    </source>
</evidence>
<dbReference type="InterPro" id="IPR036937">
    <property type="entry name" value="Adhesion_dom_fimbrial_sf"/>
</dbReference>
<dbReference type="PANTHER" id="PTHR33420">
    <property type="entry name" value="FIMBRIAL SUBUNIT ELFA-RELATED"/>
    <property type="match status" value="1"/>
</dbReference>
<gene>
    <name evidence="6" type="ORF">BN1804_02186</name>
</gene>
<dbReference type="AlphaFoldDB" id="A0A0G4QAF4"/>
<evidence type="ECO:0000313" key="7">
    <source>
        <dbReference type="Proteomes" id="UP000183920"/>
    </source>
</evidence>
<dbReference type="SUPFAM" id="SSF49401">
    <property type="entry name" value="Bacterial adhesins"/>
    <property type="match status" value="1"/>
</dbReference>
<dbReference type="Gene3D" id="2.60.40.1090">
    <property type="entry name" value="Fimbrial-type adhesion domain"/>
    <property type="match status" value="1"/>
</dbReference>
<evidence type="ECO:0000259" key="5">
    <source>
        <dbReference type="Pfam" id="PF00419"/>
    </source>
</evidence>
<evidence type="ECO:0000313" key="6">
    <source>
        <dbReference type="EMBL" id="CRL62865.1"/>
    </source>
</evidence>
<proteinExistence type="inferred from homology"/>
<keyword evidence="4" id="KW-0281">Fimbrium</keyword>
<dbReference type="InterPro" id="IPR050263">
    <property type="entry name" value="Bact_Fimbrial_Adh_Pro"/>
</dbReference>
<organism evidence="6 7">
    <name type="scientific">Proteus penneri</name>
    <dbReference type="NCBI Taxonomy" id="102862"/>
    <lineage>
        <taxon>Bacteria</taxon>
        <taxon>Pseudomonadati</taxon>
        <taxon>Pseudomonadota</taxon>
        <taxon>Gammaproteobacteria</taxon>
        <taxon>Enterobacterales</taxon>
        <taxon>Morganellaceae</taxon>
        <taxon>Proteus</taxon>
    </lineage>
</organism>
<evidence type="ECO:0000256" key="1">
    <source>
        <dbReference type="ARBA" id="ARBA00004561"/>
    </source>
</evidence>
<dbReference type="Proteomes" id="UP000183920">
    <property type="component" value="Unassembled WGS sequence"/>
</dbReference>
<dbReference type="Pfam" id="PF00419">
    <property type="entry name" value="Fimbrial"/>
    <property type="match status" value="1"/>
</dbReference>
<evidence type="ECO:0000256" key="3">
    <source>
        <dbReference type="ARBA" id="ARBA00022729"/>
    </source>
</evidence>
<sequence length="232" mass="24287">MANIKLTRVSFTPLVNDGNNRILFLLIKYLSILELYMFKNKLPLSLLSVAILSSSAFAATNSAGGIISFSGAISDTTCTINGGNSADFSILLDPITVTDAGTTANTVIAKNQKEFALTFSDCAPASTPSGSNLKIHFSSANTISTSGLYLVNDTANENDPLVAKNVGFSLSTPAAPTVAIPLNATFDTGIKGDKTAPDSDTLRLIASYYKTNATAAKTGPVHSNVIYTVSYL</sequence>
<accession>A0A0G4QAF4</accession>
<dbReference type="PANTHER" id="PTHR33420:SF3">
    <property type="entry name" value="FIMBRIAL SUBUNIT ELFA"/>
    <property type="match status" value="1"/>
</dbReference>
<comment type="similarity">
    <text evidence="2">Belongs to the fimbrial protein family.</text>
</comment>
<dbReference type="EMBL" id="CVRY01000004">
    <property type="protein sequence ID" value="CRL62865.1"/>
    <property type="molecule type" value="Genomic_DNA"/>
</dbReference>
<evidence type="ECO:0000256" key="4">
    <source>
        <dbReference type="ARBA" id="ARBA00023263"/>
    </source>
</evidence>
<reference evidence="7" key="1">
    <citation type="submission" date="2015-06" db="EMBL/GenBank/DDBJ databases">
        <authorList>
            <person name="Urmite Genomes"/>
        </authorList>
    </citation>
    <scope>NUCLEOTIDE SEQUENCE [LARGE SCALE GENOMIC DNA]</scope>
    <source>
        <strain evidence="7">CSUR P1867</strain>
    </source>
</reference>
<name>A0A0G4QAF4_9GAMM</name>
<dbReference type="InterPro" id="IPR008966">
    <property type="entry name" value="Adhesion_dom_sf"/>
</dbReference>
<protein>
    <submittedName>
        <fullName evidence="6">Putative fimbrial protein</fullName>
    </submittedName>
</protein>
<keyword evidence="3" id="KW-0732">Signal</keyword>